<evidence type="ECO:0000256" key="5">
    <source>
        <dbReference type="ARBA" id="ARBA00023163"/>
    </source>
</evidence>
<evidence type="ECO:0000256" key="1">
    <source>
        <dbReference type="ARBA" id="ARBA00004123"/>
    </source>
</evidence>
<dbReference type="AlphaFoldDB" id="A0A5B6X309"/>
<evidence type="ECO:0000256" key="11">
    <source>
        <dbReference type="SAM" id="MobiDB-lite"/>
    </source>
</evidence>
<protein>
    <recommendedName>
        <fullName evidence="10">Homeobox-leucine zipper protein</fullName>
    </recommendedName>
    <alternativeName>
        <fullName evidence="10">HD-ZIP protein</fullName>
    </alternativeName>
    <alternativeName>
        <fullName evidence="10">Homeodomain transcription factor</fullName>
    </alternativeName>
</protein>
<dbReference type="Proteomes" id="UP000325315">
    <property type="component" value="Unassembled WGS sequence"/>
</dbReference>
<reference evidence="13" key="1">
    <citation type="submission" date="2019-08" db="EMBL/GenBank/DDBJ databases">
        <authorList>
            <person name="Liu F."/>
        </authorList>
    </citation>
    <scope>NUCLEOTIDE SEQUENCE [LARGE SCALE GENOMIC DNA]</scope>
    <source>
        <strain evidence="13">PA1801</strain>
        <tissue evidence="13">Leaf</tissue>
    </source>
</reference>
<keyword evidence="14" id="KW-1185">Reference proteome</keyword>
<dbReference type="GO" id="GO:0043565">
    <property type="term" value="F:sequence-specific DNA binding"/>
    <property type="evidence" value="ECO:0007669"/>
    <property type="project" value="TreeGrafter"/>
</dbReference>
<evidence type="ECO:0000256" key="2">
    <source>
        <dbReference type="ARBA" id="ARBA00023015"/>
    </source>
</evidence>
<keyword evidence="2 10" id="KW-0805">Transcription regulation</keyword>
<feature type="region of interest" description="Disordered" evidence="11">
    <location>
        <begin position="19"/>
        <end position="64"/>
    </location>
</feature>
<accession>A0A5B6X309</accession>
<dbReference type="PANTHER" id="PTHR24326:SF176">
    <property type="entry name" value="HOMEOBOX-LEUCINE ZIPPER PROTEIN ATHB-13"/>
    <property type="match status" value="1"/>
</dbReference>
<dbReference type="Gene3D" id="1.10.10.60">
    <property type="entry name" value="Homeodomain-like"/>
    <property type="match status" value="1"/>
</dbReference>
<dbReference type="PRINTS" id="PR00031">
    <property type="entry name" value="HTHREPRESSR"/>
</dbReference>
<dbReference type="CDD" id="cd00086">
    <property type="entry name" value="homeodomain"/>
    <property type="match status" value="1"/>
</dbReference>
<comment type="similarity">
    <text evidence="7 10">Belongs to the HD-ZIP homeobox family. Class I subfamily.</text>
</comment>
<dbReference type="PROSITE" id="PS50071">
    <property type="entry name" value="HOMEOBOX_2"/>
    <property type="match status" value="1"/>
</dbReference>
<dbReference type="PANTHER" id="PTHR24326">
    <property type="entry name" value="HOMEOBOX-LEUCINE ZIPPER PROTEIN"/>
    <property type="match status" value="1"/>
</dbReference>
<comment type="function">
    <text evidence="10">Transcription factor.</text>
</comment>
<dbReference type="EMBL" id="SMMG02000001">
    <property type="protein sequence ID" value="KAA3488238.1"/>
    <property type="molecule type" value="Genomic_DNA"/>
</dbReference>
<evidence type="ECO:0000259" key="12">
    <source>
        <dbReference type="PROSITE" id="PS50071"/>
    </source>
</evidence>
<evidence type="ECO:0000256" key="10">
    <source>
        <dbReference type="RuleBase" id="RU369038"/>
    </source>
</evidence>
<feature type="compositionally biased region" description="Polar residues" evidence="11">
    <location>
        <begin position="28"/>
        <end position="41"/>
    </location>
</feature>
<sequence length="253" mass="29092">MSCNGMAFFPANFMLQTPHEEDHHHHQPSTSINQMLPSCTPQDFHEGNGEDDLSDDGSQAGEKKRRLNMEQVKTLEKNFELGNKLEPERKMQLARALGLQPRQIAIWFQNRRARWKTKQLEKDYDLLKKQVNLWVQILALKGKEPTESINLNKETEGSCSNRSENSSDVKLGMSRTPTVIDSHPTSCRTLFPTSIRPTTAVAQLFQTSSSRPDNHLQCQKMDQIVKEEGLGNMFCNIEDQTGFWPWLEQHHFN</sequence>
<dbReference type="InterPro" id="IPR009057">
    <property type="entry name" value="Homeodomain-like_sf"/>
</dbReference>
<dbReference type="GO" id="GO:0045893">
    <property type="term" value="P:positive regulation of DNA-templated transcription"/>
    <property type="evidence" value="ECO:0007669"/>
    <property type="project" value="TreeGrafter"/>
</dbReference>
<evidence type="ECO:0000256" key="8">
    <source>
        <dbReference type="PROSITE-ProRule" id="PRU00108"/>
    </source>
</evidence>
<keyword evidence="5 10" id="KW-0804">Transcription</keyword>
<organism evidence="13 14">
    <name type="scientific">Gossypium australe</name>
    <dbReference type="NCBI Taxonomy" id="47621"/>
    <lineage>
        <taxon>Eukaryota</taxon>
        <taxon>Viridiplantae</taxon>
        <taxon>Streptophyta</taxon>
        <taxon>Embryophyta</taxon>
        <taxon>Tracheophyta</taxon>
        <taxon>Spermatophyta</taxon>
        <taxon>Magnoliopsida</taxon>
        <taxon>eudicotyledons</taxon>
        <taxon>Gunneridae</taxon>
        <taxon>Pentapetalae</taxon>
        <taxon>rosids</taxon>
        <taxon>malvids</taxon>
        <taxon>Malvales</taxon>
        <taxon>Malvaceae</taxon>
        <taxon>Malvoideae</taxon>
        <taxon>Gossypium</taxon>
    </lineage>
</organism>
<dbReference type="SMART" id="SM00389">
    <property type="entry name" value="HOX"/>
    <property type="match status" value="1"/>
</dbReference>
<feature type="compositionally biased region" description="Polar residues" evidence="11">
    <location>
        <begin position="149"/>
        <end position="168"/>
    </location>
</feature>
<proteinExistence type="inferred from homology"/>
<evidence type="ECO:0000313" key="14">
    <source>
        <dbReference type="Proteomes" id="UP000325315"/>
    </source>
</evidence>
<feature type="region of interest" description="Disordered" evidence="11">
    <location>
        <begin position="149"/>
        <end position="178"/>
    </location>
</feature>
<keyword evidence="6 8" id="KW-0539">Nucleus</keyword>
<dbReference type="InterPro" id="IPR000047">
    <property type="entry name" value="HTH_motif"/>
</dbReference>
<keyword evidence="4 8" id="KW-0371">Homeobox</keyword>
<comment type="subcellular location">
    <subcellularLocation>
        <location evidence="1 8 9">Nucleus</location>
    </subcellularLocation>
</comment>
<gene>
    <name evidence="13" type="ORF">EPI10_032009</name>
</gene>
<evidence type="ECO:0000256" key="7">
    <source>
        <dbReference type="ARBA" id="ARBA00025748"/>
    </source>
</evidence>
<dbReference type="GO" id="GO:0005634">
    <property type="term" value="C:nucleus"/>
    <property type="evidence" value="ECO:0007669"/>
    <property type="project" value="UniProtKB-SubCell"/>
</dbReference>
<feature type="domain" description="Homeobox" evidence="12">
    <location>
        <begin position="58"/>
        <end position="118"/>
    </location>
</feature>
<dbReference type="GO" id="GO:0000981">
    <property type="term" value="F:DNA-binding transcription factor activity, RNA polymerase II-specific"/>
    <property type="evidence" value="ECO:0007669"/>
    <property type="project" value="UniProtKB-UniRule"/>
</dbReference>
<feature type="DNA-binding region" description="Homeobox" evidence="8">
    <location>
        <begin position="60"/>
        <end position="119"/>
    </location>
</feature>
<evidence type="ECO:0000256" key="3">
    <source>
        <dbReference type="ARBA" id="ARBA00023125"/>
    </source>
</evidence>
<dbReference type="InterPro" id="IPR045224">
    <property type="entry name" value="HDZip_class_I_plant"/>
</dbReference>
<dbReference type="PROSITE" id="PS00027">
    <property type="entry name" value="HOMEOBOX_1"/>
    <property type="match status" value="1"/>
</dbReference>
<name>A0A5B6X309_9ROSI</name>
<keyword evidence="3 8" id="KW-0238">DNA-binding</keyword>
<evidence type="ECO:0000256" key="9">
    <source>
        <dbReference type="RuleBase" id="RU000682"/>
    </source>
</evidence>
<dbReference type="Pfam" id="PF00046">
    <property type="entry name" value="Homeodomain"/>
    <property type="match status" value="1"/>
</dbReference>
<evidence type="ECO:0000256" key="6">
    <source>
        <dbReference type="ARBA" id="ARBA00023242"/>
    </source>
</evidence>
<dbReference type="OrthoDB" id="6159439at2759"/>
<dbReference type="InterPro" id="IPR017970">
    <property type="entry name" value="Homeobox_CS"/>
</dbReference>
<dbReference type="InterPro" id="IPR001356">
    <property type="entry name" value="HD"/>
</dbReference>
<evidence type="ECO:0000256" key="4">
    <source>
        <dbReference type="ARBA" id="ARBA00023155"/>
    </source>
</evidence>
<dbReference type="FunFam" id="1.10.10.60:FF:000200">
    <property type="entry name" value="Homeobox-leucine zipper protein ATHB-13"/>
    <property type="match status" value="1"/>
</dbReference>
<comment type="caution">
    <text evidence="13">The sequence shown here is derived from an EMBL/GenBank/DDBJ whole genome shotgun (WGS) entry which is preliminary data.</text>
</comment>
<dbReference type="SUPFAM" id="SSF46689">
    <property type="entry name" value="Homeodomain-like"/>
    <property type="match status" value="1"/>
</dbReference>
<evidence type="ECO:0000313" key="13">
    <source>
        <dbReference type="EMBL" id="KAA3488238.1"/>
    </source>
</evidence>